<dbReference type="Pfam" id="PF00512">
    <property type="entry name" value="HisKA"/>
    <property type="match status" value="1"/>
</dbReference>
<evidence type="ECO:0000256" key="7">
    <source>
        <dbReference type="ARBA" id="ARBA00022777"/>
    </source>
</evidence>
<reference evidence="14" key="1">
    <citation type="journal article" date="2019" name="Int. J. Syst. Evol. Microbiol.">
        <title>The Global Catalogue of Microorganisms (GCM) 10K type strain sequencing project: providing services to taxonomists for standard genome sequencing and annotation.</title>
        <authorList>
            <consortium name="The Broad Institute Genomics Platform"/>
            <consortium name="The Broad Institute Genome Sequencing Center for Infectious Disease"/>
            <person name="Wu L."/>
            <person name="Ma J."/>
        </authorList>
    </citation>
    <scope>NUCLEOTIDE SEQUENCE [LARGE SCALE GENOMIC DNA]</scope>
    <source>
        <strain evidence="14">JCM 31047</strain>
    </source>
</reference>
<keyword evidence="5" id="KW-0808">Transferase</keyword>
<protein>
    <recommendedName>
        <fullName evidence="3">histidine kinase</fullName>
        <ecNumber evidence="3">2.7.13.3</ecNumber>
    </recommendedName>
</protein>
<dbReference type="InterPro" id="IPR003594">
    <property type="entry name" value="HATPase_dom"/>
</dbReference>
<comment type="catalytic activity">
    <reaction evidence="1">
        <text>ATP + protein L-histidine = ADP + protein N-phospho-L-histidine.</text>
        <dbReference type="EC" id="2.7.13.3"/>
    </reaction>
</comment>
<comment type="caution">
    <text evidence="13">The sequence shown here is derived from an EMBL/GenBank/DDBJ whole genome shotgun (WGS) entry which is preliminary data.</text>
</comment>
<dbReference type="FunFam" id="1.10.287.130:FF:000001">
    <property type="entry name" value="Two-component sensor histidine kinase"/>
    <property type="match status" value="1"/>
</dbReference>
<proteinExistence type="predicted"/>
<dbReference type="CDD" id="cd00075">
    <property type="entry name" value="HATPase"/>
    <property type="match status" value="1"/>
</dbReference>
<dbReference type="PROSITE" id="PS50109">
    <property type="entry name" value="HIS_KIN"/>
    <property type="match status" value="1"/>
</dbReference>
<keyword evidence="10" id="KW-0472">Membrane</keyword>
<evidence type="ECO:0000313" key="13">
    <source>
        <dbReference type="EMBL" id="GGM36879.1"/>
    </source>
</evidence>
<dbReference type="GO" id="GO:0005886">
    <property type="term" value="C:plasma membrane"/>
    <property type="evidence" value="ECO:0007669"/>
    <property type="project" value="TreeGrafter"/>
</dbReference>
<dbReference type="PANTHER" id="PTHR45436:SF5">
    <property type="entry name" value="SENSOR HISTIDINE KINASE TRCS"/>
    <property type="match status" value="1"/>
</dbReference>
<dbReference type="GO" id="GO:0000155">
    <property type="term" value="F:phosphorelay sensor kinase activity"/>
    <property type="evidence" value="ECO:0007669"/>
    <property type="project" value="InterPro"/>
</dbReference>
<dbReference type="SUPFAM" id="SSF158472">
    <property type="entry name" value="HAMP domain-like"/>
    <property type="match status" value="1"/>
</dbReference>
<evidence type="ECO:0000256" key="5">
    <source>
        <dbReference type="ARBA" id="ARBA00022679"/>
    </source>
</evidence>
<dbReference type="Gene3D" id="3.30.565.10">
    <property type="entry name" value="Histidine kinase-like ATPase, C-terminal domain"/>
    <property type="match status" value="1"/>
</dbReference>
<dbReference type="EC" id="2.7.13.3" evidence="3"/>
<dbReference type="EMBL" id="BMQG01000003">
    <property type="protein sequence ID" value="GGM36879.1"/>
    <property type="molecule type" value="Genomic_DNA"/>
</dbReference>
<feature type="domain" description="Histidine kinase" evidence="11">
    <location>
        <begin position="264"/>
        <end position="480"/>
    </location>
</feature>
<sequence length="494" mass="53331">MKLRLRLTVAYGLLFAAVLTALSVAGYAALIREQFVTLDRVLVTTARLVESGILRSGRSYALDAETARPSRDGIVIVLRSYAPDGTLAQRSPNDPGLPVTAPWAPLRTPAPPAFWDAVPLPDWIVRREVVGDGQAFGTLGAGGQRWRRYVVQIRQATRTVGYVEALTPLARADDTAQAATRLFLTVLAGTVLGVLGISWVVAGAVLRPVTALTRAARAVAGSRDLTRRVRPGPPDELGQLTVTFNEMLGRLQRAWASQQRFVEDASHELRAPMTVLRGNLDLLRQYPRMDAAERAEVVADMDRETWRLSRLIEDLLLLAQREQDAPPPREGVSLREVAQAAAQDAQKLSPAHDVTLHLQPAGDPLTVPGHRDEVQQLLLILLDNAVKYSPGGTRVGVRVQGQPGSVQVDVEDQGGGIAAEDLPHIFHRFYRADPARQRQGGTGLGLAIAQLIASRHGAALFVARTGPSGTVFRVTFPLSGGTPLEPRPEGHAGA</sequence>
<keyword evidence="14" id="KW-1185">Reference proteome</keyword>
<keyword evidence="7 13" id="KW-0418">Kinase</keyword>
<dbReference type="SMART" id="SM00304">
    <property type="entry name" value="HAMP"/>
    <property type="match status" value="1"/>
</dbReference>
<evidence type="ECO:0000256" key="6">
    <source>
        <dbReference type="ARBA" id="ARBA00022692"/>
    </source>
</evidence>
<dbReference type="SMART" id="SM00387">
    <property type="entry name" value="HATPase_c"/>
    <property type="match status" value="1"/>
</dbReference>
<dbReference type="RefSeq" id="WP_110833062.1">
    <property type="nucleotide sequence ID" value="NZ_BMQG01000003.1"/>
</dbReference>
<organism evidence="13 14">
    <name type="scientific">Deinococcus arenae</name>
    <dbReference type="NCBI Taxonomy" id="1452751"/>
    <lineage>
        <taxon>Bacteria</taxon>
        <taxon>Thermotogati</taxon>
        <taxon>Deinococcota</taxon>
        <taxon>Deinococci</taxon>
        <taxon>Deinococcales</taxon>
        <taxon>Deinococcaceae</taxon>
        <taxon>Deinococcus</taxon>
    </lineage>
</organism>
<evidence type="ECO:0000256" key="2">
    <source>
        <dbReference type="ARBA" id="ARBA00004370"/>
    </source>
</evidence>
<evidence type="ECO:0000259" key="12">
    <source>
        <dbReference type="PROSITE" id="PS50885"/>
    </source>
</evidence>
<dbReference type="InterPro" id="IPR036890">
    <property type="entry name" value="HATPase_C_sf"/>
</dbReference>
<dbReference type="InterPro" id="IPR036097">
    <property type="entry name" value="HisK_dim/P_sf"/>
</dbReference>
<dbReference type="PRINTS" id="PR00344">
    <property type="entry name" value="BCTRLSENSOR"/>
</dbReference>
<dbReference type="InterPro" id="IPR003661">
    <property type="entry name" value="HisK_dim/P_dom"/>
</dbReference>
<evidence type="ECO:0000256" key="3">
    <source>
        <dbReference type="ARBA" id="ARBA00012438"/>
    </source>
</evidence>
<dbReference type="Proteomes" id="UP000600547">
    <property type="component" value="Unassembled WGS sequence"/>
</dbReference>
<feature type="domain" description="HAMP" evidence="12">
    <location>
        <begin position="203"/>
        <end position="256"/>
    </location>
</feature>
<accession>A0A8H9GLG2</accession>
<dbReference type="Gene3D" id="1.10.287.130">
    <property type="match status" value="1"/>
</dbReference>
<dbReference type="AlphaFoldDB" id="A0A8H9GLG2"/>
<evidence type="ECO:0000256" key="9">
    <source>
        <dbReference type="ARBA" id="ARBA00023012"/>
    </source>
</evidence>
<dbReference type="Gene3D" id="6.10.340.10">
    <property type="match status" value="1"/>
</dbReference>
<keyword evidence="9" id="KW-0902">Two-component regulatory system</keyword>
<dbReference type="InterPro" id="IPR003660">
    <property type="entry name" value="HAMP_dom"/>
</dbReference>
<name>A0A8H9GLG2_9DEIO</name>
<dbReference type="SMART" id="SM00388">
    <property type="entry name" value="HisKA"/>
    <property type="match status" value="1"/>
</dbReference>
<evidence type="ECO:0000259" key="11">
    <source>
        <dbReference type="PROSITE" id="PS50109"/>
    </source>
</evidence>
<evidence type="ECO:0000256" key="4">
    <source>
        <dbReference type="ARBA" id="ARBA00022553"/>
    </source>
</evidence>
<dbReference type="Pfam" id="PF00672">
    <property type="entry name" value="HAMP"/>
    <property type="match status" value="1"/>
</dbReference>
<comment type="subcellular location">
    <subcellularLocation>
        <location evidence="2">Membrane</location>
    </subcellularLocation>
</comment>
<dbReference type="FunFam" id="3.30.565.10:FF:000006">
    <property type="entry name" value="Sensor histidine kinase WalK"/>
    <property type="match status" value="1"/>
</dbReference>
<dbReference type="CDD" id="cd06225">
    <property type="entry name" value="HAMP"/>
    <property type="match status" value="1"/>
</dbReference>
<dbReference type="InterPro" id="IPR050428">
    <property type="entry name" value="TCS_sensor_his_kinase"/>
</dbReference>
<keyword evidence="8" id="KW-1133">Transmembrane helix</keyword>
<evidence type="ECO:0000256" key="8">
    <source>
        <dbReference type="ARBA" id="ARBA00022989"/>
    </source>
</evidence>
<dbReference type="Pfam" id="PF02518">
    <property type="entry name" value="HATPase_c"/>
    <property type="match status" value="1"/>
</dbReference>
<dbReference type="CDD" id="cd00082">
    <property type="entry name" value="HisKA"/>
    <property type="match status" value="1"/>
</dbReference>
<keyword evidence="6" id="KW-0812">Transmembrane</keyword>
<dbReference type="PROSITE" id="PS50885">
    <property type="entry name" value="HAMP"/>
    <property type="match status" value="1"/>
</dbReference>
<keyword evidence="4" id="KW-0597">Phosphoprotein</keyword>
<dbReference type="SUPFAM" id="SSF47384">
    <property type="entry name" value="Homodimeric domain of signal transducing histidine kinase"/>
    <property type="match status" value="1"/>
</dbReference>
<dbReference type="PANTHER" id="PTHR45436">
    <property type="entry name" value="SENSOR HISTIDINE KINASE YKOH"/>
    <property type="match status" value="1"/>
</dbReference>
<gene>
    <name evidence="13" type="ORF">GCM10008956_11690</name>
</gene>
<dbReference type="InterPro" id="IPR004358">
    <property type="entry name" value="Sig_transdc_His_kin-like_C"/>
</dbReference>
<evidence type="ECO:0000313" key="14">
    <source>
        <dbReference type="Proteomes" id="UP000600547"/>
    </source>
</evidence>
<evidence type="ECO:0000256" key="10">
    <source>
        <dbReference type="ARBA" id="ARBA00023136"/>
    </source>
</evidence>
<dbReference type="SUPFAM" id="SSF55874">
    <property type="entry name" value="ATPase domain of HSP90 chaperone/DNA topoisomerase II/histidine kinase"/>
    <property type="match status" value="1"/>
</dbReference>
<evidence type="ECO:0000256" key="1">
    <source>
        <dbReference type="ARBA" id="ARBA00000085"/>
    </source>
</evidence>
<dbReference type="InterPro" id="IPR005467">
    <property type="entry name" value="His_kinase_dom"/>
</dbReference>